<dbReference type="InterPro" id="IPR015813">
    <property type="entry name" value="Pyrv/PenolPyrv_kinase-like_dom"/>
</dbReference>
<dbReference type="PATRIC" id="fig|34073.19.peg.5000"/>
<protein>
    <submittedName>
        <fullName evidence="5">2-keto-3-deoxy-L-rhamnonate aldolase</fullName>
        <ecNumber evidence="5">4.1.2.53</ecNumber>
    </submittedName>
</protein>
<evidence type="ECO:0000259" key="4">
    <source>
        <dbReference type="Pfam" id="PF03328"/>
    </source>
</evidence>
<dbReference type="Pfam" id="PF03328">
    <property type="entry name" value="HpcH_HpaI"/>
    <property type="match status" value="1"/>
</dbReference>
<dbReference type="Gene3D" id="3.20.20.60">
    <property type="entry name" value="Phosphoenolpyruvate-binding domains"/>
    <property type="match status" value="1"/>
</dbReference>
<dbReference type="SUPFAM" id="SSF51621">
    <property type="entry name" value="Phosphoenolpyruvate/pyruvate domain"/>
    <property type="match status" value="1"/>
</dbReference>
<organism evidence="5 6">
    <name type="scientific">Variovorax paradoxus</name>
    <dbReference type="NCBI Taxonomy" id="34073"/>
    <lineage>
        <taxon>Bacteria</taxon>
        <taxon>Pseudomonadati</taxon>
        <taxon>Pseudomonadota</taxon>
        <taxon>Betaproteobacteria</taxon>
        <taxon>Burkholderiales</taxon>
        <taxon>Comamonadaceae</taxon>
        <taxon>Variovorax</taxon>
    </lineage>
</organism>
<dbReference type="InterPro" id="IPR050251">
    <property type="entry name" value="HpcH-HpaI_aldolase"/>
</dbReference>
<dbReference type="AlphaFoldDB" id="A0A0H2LZT9"/>
<comment type="caution">
    <text evidence="5">The sequence shown here is derived from an EMBL/GenBank/DDBJ whole genome shotgun (WGS) entry which is preliminary data.</text>
</comment>
<keyword evidence="6" id="KW-1185">Reference proteome</keyword>
<sequence length="264" mass="27048">MASEPGAAGVYVNPVAERLRAGRPVLGLGIQQLRSFAAVGLAARCGFDFLFVDLEHGPLTTAMAADLAAAGLAAGMPSIVRVPGKGAPDIARLLDGGAQGIVVPHVDTVDEARAVAGACKYPPLGRRSFFGLQPQFGYRRMPVHTAMADANPQILSVVMLESPEAIAQAPAIAAVPGVDILMIGCNDLSMELGVAGQIDHADMRAARAAVVAACRAHGKVPGLGGIADATLLRACMADGFHFVLASNDTDLVLDAGLARVSALR</sequence>
<comment type="similarity">
    <text evidence="1">Belongs to the HpcH/HpaI aldolase family.</text>
</comment>
<dbReference type="RefSeq" id="WP_155419703.1">
    <property type="nucleotide sequence ID" value="NZ_JZWI01000028.1"/>
</dbReference>
<dbReference type="EMBL" id="JZWI01000028">
    <property type="protein sequence ID" value="KLN53947.1"/>
    <property type="molecule type" value="Genomic_DNA"/>
</dbReference>
<evidence type="ECO:0000256" key="1">
    <source>
        <dbReference type="ARBA" id="ARBA00005568"/>
    </source>
</evidence>
<dbReference type="GO" id="GO:0005737">
    <property type="term" value="C:cytoplasm"/>
    <property type="evidence" value="ECO:0007669"/>
    <property type="project" value="TreeGrafter"/>
</dbReference>
<feature type="domain" description="HpcH/HpaI aldolase/citrate lyase" evidence="4">
    <location>
        <begin position="41"/>
        <end position="253"/>
    </location>
</feature>
<dbReference type="GO" id="GO:0106099">
    <property type="term" value="F:2-keto-3-deoxy-L-rhamnonate aldolase activity"/>
    <property type="evidence" value="ECO:0007669"/>
    <property type="project" value="UniProtKB-EC"/>
</dbReference>
<keyword evidence="2" id="KW-0479">Metal-binding</keyword>
<proteinExistence type="inferred from homology"/>
<gene>
    <name evidence="5" type="primary">rhmA</name>
    <name evidence="5" type="ORF">VPARA_48850</name>
</gene>
<name>A0A0H2LZT9_VARPD</name>
<dbReference type="InterPro" id="IPR005000">
    <property type="entry name" value="Aldolase/citrate-lyase_domain"/>
</dbReference>
<evidence type="ECO:0000256" key="2">
    <source>
        <dbReference type="ARBA" id="ARBA00022723"/>
    </source>
</evidence>
<evidence type="ECO:0000313" key="6">
    <source>
        <dbReference type="Proteomes" id="UP000035170"/>
    </source>
</evidence>
<reference evidence="5 6" key="1">
    <citation type="submission" date="2015-03" db="EMBL/GenBank/DDBJ databases">
        <title>Genome sequence of Variovorax paradoxus TBEA6.</title>
        <authorList>
            <person name="Poehlein A."/>
            <person name="Schuldes J."/>
            <person name="Wuebbeler J.H."/>
            <person name="Hiessl S."/>
            <person name="Steinbuechel A."/>
            <person name="Daniel R."/>
        </authorList>
    </citation>
    <scope>NUCLEOTIDE SEQUENCE [LARGE SCALE GENOMIC DNA]</scope>
    <source>
        <strain evidence="5 6">TBEA6</strain>
    </source>
</reference>
<dbReference type="Proteomes" id="UP000035170">
    <property type="component" value="Unassembled WGS sequence"/>
</dbReference>
<evidence type="ECO:0000256" key="3">
    <source>
        <dbReference type="ARBA" id="ARBA00023239"/>
    </source>
</evidence>
<dbReference type="InterPro" id="IPR040442">
    <property type="entry name" value="Pyrv_kinase-like_dom_sf"/>
</dbReference>
<evidence type="ECO:0000313" key="5">
    <source>
        <dbReference type="EMBL" id="KLN53947.1"/>
    </source>
</evidence>
<dbReference type="PANTHER" id="PTHR30502:SF0">
    <property type="entry name" value="PHOSPHOENOLPYRUVATE CARBOXYLASE FAMILY PROTEIN"/>
    <property type="match status" value="1"/>
</dbReference>
<dbReference type="GO" id="GO:0046872">
    <property type="term" value="F:metal ion binding"/>
    <property type="evidence" value="ECO:0007669"/>
    <property type="project" value="UniProtKB-KW"/>
</dbReference>
<dbReference type="EC" id="4.1.2.53" evidence="5"/>
<keyword evidence="3 5" id="KW-0456">Lyase</keyword>
<accession>A0A0H2LZT9</accession>
<dbReference type="PANTHER" id="PTHR30502">
    <property type="entry name" value="2-KETO-3-DEOXY-L-RHAMNONATE ALDOLASE"/>
    <property type="match status" value="1"/>
</dbReference>